<feature type="coiled-coil region" evidence="1">
    <location>
        <begin position="636"/>
        <end position="674"/>
    </location>
</feature>
<evidence type="ECO:0000313" key="3">
    <source>
        <dbReference type="EMBL" id="KAG7376154.1"/>
    </source>
</evidence>
<dbReference type="EMBL" id="JAGDFM010000791">
    <property type="protein sequence ID" value="KAG7376154.1"/>
    <property type="molecule type" value="Genomic_DNA"/>
</dbReference>
<keyword evidence="4" id="KW-1185">Reference proteome</keyword>
<organism evidence="3 4">
    <name type="scientific">Phytophthora pseudosyringae</name>
    <dbReference type="NCBI Taxonomy" id="221518"/>
    <lineage>
        <taxon>Eukaryota</taxon>
        <taxon>Sar</taxon>
        <taxon>Stramenopiles</taxon>
        <taxon>Oomycota</taxon>
        <taxon>Peronosporomycetes</taxon>
        <taxon>Peronosporales</taxon>
        <taxon>Peronosporaceae</taxon>
        <taxon>Phytophthora</taxon>
    </lineage>
</organism>
<proteinExistence type="predicted"/>
<comment type="caution">
    <text evidence="3">The sequence shown here is derived from an EMBL/GenBank/DDBJ whole genome shotgun (WGS) entry which is preliminary data.</text>
</comment>
<accession>A0A8T1V9A9</accession>
<keyword evidence="1" id="KW-0175">Coiled coil</keyword>
<gene>
    <name evidence="3" type="ORF">PHYPSEUDO_014201</name>
</gene>
<name>A0A8T1V9A9_9STRA</name>
<protein>
    <submittedName>
        <fullName evidence="3">Uncharacterized protein</fullName>
    </submittedName>
</protein>
<feature type="region of interest" description="Disordered" evidence="2">
    <location>
        <begin position="1"/>
        <end position="21"/>
    </location>
</feature>
<reference evidence="3" key="1">
    <citation type="submission" date="2021-02" db="EMBL/GenBank/DDBJ databases">
        <authorList>
            <person name="Palmer J.M."/>
        </authorList>
    </citation>
    <scope>NUCLEOTIDE SEQUENCE</scope>
    <source>
        <strain evidence="3">SCRP734</strain>
    </source>
</reference>
<evidence type="ECO:0000256" key="1">
    <source>
        <dbReference type="SAM" id="Coils"/>
    </source>
</evidence>
<evidence type="ECO:0000313" key="4">
    <source>
        <dbReference type="Proteomes" id="UP000694044"/>
    </source>
</evidence>
<sequence>MKRVRDLSDSSGVPESKRPKSDQNELLNVVFRFKHKTPSDCQDEALCKTLVVKFAAFVAKLRPVTVSNHWCARVNPLVDDRVVPVCDFADHEVDVLQKVCRRLEAPGDGIHKRGQVWYDPWLPLYGCALQRTQVSAAVVKLEVIFVDGWERLLHFLPTGNCVHSAVAKTYHVLHCADLDSALEEKFGKMFETKLRKAQEGKGSKRNAAFNALGHQKTPQFIAAVVRRAVAVVTSLVDEDEDVGNNERFSPYGGTTDVGQHTGGRPRDTCWPLVQAAIAHNLCCGRGLFRNAMVLFELNFLQTTVDEAQGAFGRDLGVKDGCDSVDGIFFMLQVVVENAVELLESGYNVSTLQDLCTGLRATVDGFVDALNRQTALRFRLPDHTTMQQLSTLNCSVKIDSPKRDTELNADESSEARHARALANLEGCRLLDGVSCSLEALLAWERSNPAPKSYTCILVLRTFETFMFERSLQLTGHDGFEQPFDEDEHYVENMRSFVSTYQKVVCEWRQSLRMTSALDVEQRSREMLVTWVAFCLVHQKCVEEVPLCAKYSIALDWKDLEVAVLRDRAAISALERVAKYVRGWNAKANGLALFHLTNQGPTFDLGRRFGLNNAAMTDMYSREVESWEAHVRRKWNEVEQKKSRASELRADVTRLEEDLQSKKRELTSENAQLSEAYPPRQYAASYRESGAKAQFSADIQVTNSKLKTVKASLKKHATDQAQLMV</sequence>
<dbReference type="OrthoDB" id="164491at2759"/>
<dbReference type="AlphaFoldDB" id="A0A8T1V9A9"/>
<evidence type="ECO:0000256" key="2">
    <source>
        <dbReference type="SAM" id="MobiDB-lite"/>
    </source>
</evidence>
<dbReference type="Proteomes" id="UP000694044">
    <property type="component" value="Unassembled WGS sequence"/>
</dbReference>